<reference evidence="1" key="1">
    <citation type="submission" date="2023-06" db="EMBL/GenBank/DDBJ databases">
        <authorList>
            <consortium name="Lawrence Berkeley National Laboratory"/>
            <person name="Ahrendt S."/>
            <person name="Sahu N."/>
            <person name="Indic B."/>
            <person name="Wong-Bajracharya J."/>
            <person name="Merenyi Z."/>
            <person name="Ke H.-M."/>
            <person name="Monk M."/>
            <person name="Kocsube S."/>
            <person name="Drula E."/>
            <person name="Lipzen A."/>
            <person name="Balint B."/>
            <person name="Henrissat B."/>
            <person name="Andreopoulos B."/>
            <person name="Martin F.M."/>
            <person name="Harder C.B."/>
            <person name="Rigling D."/>
            <person name="Ford K.L."/>
            <person name="Foster G.D."/>
            <person name="Pangilinan J."/>
            <person name="Papanicolaou A."/>
            <person name="Barry K."/>
            <person name="LaButti K."/>
            <person name="Viragh M."/>
            <person name="Koriabine M."/>
            <person name="Yan M."/>
            <person name="Riley R."/>
            <person name="Champramary S."/>
            <person name="Plett K.L."/>
            <person name="Tsai I.J."/>
            <person name="Slot J."/>
            <person name="Sipos G."/>
            <person name="Plett J."/>
            <person name="Nagy L.G."/>
            <person name="Grigoriev I.V."/>
        </authorList>
    </citation>
    <scope>NUCLEOTIDE SEQUENCE</scope>
    <source>
        <strain evidence="1">HWK02</strain>
    </source>
</reference>
<name>A0AA39Q772_9AGAR</name>
<protein>
    <submittedName>
        <fullName evidence="1">Uncharacterized protein</fullName>
    </submittedName>
</protein>
<organism evidence="1 2">
    <name type="scientific">Armillaria luteobubalina</name>
    <dbReference type="NCBI Taxonomy" id="153913"/>
    <lineage>
        <taxon>Eukaryota</taxon>
        <taxon>Fungi</taxon>
        <taxon>Dikarya</taxon>
        <taxon>Basidiomycota</taxon>
        <taxon>Agaricomycotina</taxon>
        <taxon>Agaricomycetes</taxon>
        <taxon>Agaricomycetidae</taxon>
        <taxon>Agaricales</taxon>
        <taxon>Marasmiineae</taxon>
        <taxon>Physalacriaceae</taxon>
        <taxon>Armillaria</taxon>
    </lineage>
</organism>
<comment type="caution">
    <text evidence="1">The sequence shown here is derived from an EMBL/GenBank/DDBJ whole genome shotgun (WGS) entry which is preliminary data.</text>
</comment>
<dbReference type="EMBL" id="JAUEPU010000013">
    <property type="protein sequence ID" value="KAK0497281.1"/>
    <property type="molecule type" value="Genomic_DNA"/>
</dbReference>
<gene>
    <name evidence="1" type="ORF">EDD18DRAFT_1384051</name>
</gene>
<dbReference type="AlphaFoldDB" id="A0AA39Q772"/>
<evidence type="ECO:0000313" key="2">
    <source>
        <dbReference type="Proteomes" id="UP001175228"/>
    </source>
</evidence>
<sequence length="265" mass="30276">MIFDLYSNFQHLLSDLVAVREINLSAITIKAFDDVMSSEPDDRGCLRLMSVYLNLDADLLQHFTLWLLSDKSRFDLGQVQRLTVLSTYNYTKAGTFSSLGALESILKRIESGAVVHLGLENALPCPLSSFASLRNLKTTQMFTDTLMGPCERTSFFAQDITEGELHVVEEFNVHLDVFLEQEALHGYNEDWNRLSCPSTFLSSSQFTINIGTKAKYAPYFHISAAKLLHLNFQHSEETSDVCHNMNTYAYYIRTRQQHYLFQDVK</sequence>
<proteinExistence type="predicted"/>
<dbReference type="Proteomes" id="UP001175228">
    <property type="component" value="Unassembled WGS sequence"/>
</dbReference>
<evidence type="ECO:0000313" key="1">
    <source>
        <dbReference type="EMBL" id="KAK0497281.1"/>
    </source>
</evidence>
<accession>A0AA39Q772</accession>
<keyword evidence="2" id="KW-1185">Reference proteome</keyword>